<dbReference type="GO" id="GO:0005886">
    <property type="term" value="C:plasma membrane"/>
    <property type="evidence" value="ECO:0007669"/>
    <property type="project" value="UniProtKB-SubCell"/>
</dbReference>
<keyword evidence="11" id="KW-1185">Reference proteome</keyword>
<reference evidence="10 11" key="1">
    <citation type="submission" date="2015-01" db="EMBL/GenBank/DDBJ databases">
        <title>Genome sequence of Anoxybacillus ayderensis strain AB04.</title>
        <authorList>
            <person name="Belduz A.O."/>
            <person name="Canakci S."/>
            <person name="Chan K.-G."/>
            <person name="Kahar U.M."/>
            <person name="Yaakob A.S."/>
            <person name="Chan C.S."/>
            <person name="Goh K.M."/>
        </authorList>
    </citation>
    <scope>NUCLEOTIDE SEQUENCE [LARGE SCALE GENOMIC DNA]</scope>
    <source>
        <strain evidence="10 11">AB04</strain>
    </source>
</reference>
<evidence type="ECO:0000256" key="4">
    <source>
        <dbReference type="ARBA" id="ARBA00022475"/>
    </source>
</evidence>
<dbReference type="PATRIC" id="fig|265546.4.peg.2042"/>
<dbReference type="NCBIfam" id="TIGR02138">
    <property type="entry name" value="phosphate_pstC"/>
    <property type="match status" value="1"/>
</dbReference>
<keyword evidence="7 8" id="KW-0472">Membrane</keyword>
<keyword evidence="5 8" id="KW-0812">Transmembrane</keyword>
<comment type="caution">
    <text evidence="10">The sequence shown here is derived from an EMBL/GenBank/DDBJ whole genome shotgun (WGS) entry which is preliminary data.</text>
</comment>
<feature type="transmembrane region" description="Helical" evidence="8">
    <location>
        <begin position="83"/>
        <end position="116"/>
    </location>
</feature>
<organism evidence="10 11">
    <name type="scientific">Anoxybacillus ayderensis</name>
    <dbReference type="NCBI Taxonomy" id="265546"/>
    <lineage>
        <taxon>Bacteria</taxon>
        <taxon>Bacillati</taxon>
        <taxon>Bacillota</taxon>
        <taxon>Bacilli</taxon>
        <taxon>Bacillales</taxon>
        <taxon>Anoxybacillaceae</taxon>
        <taxon>Anoxybacillus</taxon>
    </lineage>
</organism>
<dbReference type="RefSeq" id="WP_021094560.1">
    <property type="nucleotide sequence ID" value="NZ_ANOC01000016.1"/>
</dbReference>
<feature type="transmembrane region" description="Helical" evidence="8">
    <location>
        <begin position="278"/>
        <end position="298"/>
    </location>
</feature>
<evidence type="ECO:0000256" key="1">
    <source>
        <dbReference type="ARBA" id="ARBA00004651"/>
    </source>
</evidence>
<evidence type="ECO:0000256" key="8">
    <source>
        <dbReference type="RuleBase" id="RU363032"/>
    </source>
</evidence>
<feature type="transmembrane region" description="Helical" evidence="8">
    <location>
        <begin position="220"/>
        <end position="243"/>
    </location>
</feature>
<keyword evidence="9" id="KW-0592">Phosphate transport</keyword>
<accession>A0A0D0HKK2</accession>
<dbReference type="PANTHER" id="PTHR30425">
    <property type="entry name" value="PHOSPHATE TRANSPORT SYSTEM PERMEASE PROTEIN PST"/>
    <property type="match status" value="1"/>
</dbReference>
<evidence type="ECO:0000256" key="2">
    <source>
        <dbReference type="ARBA" id="ARBA00007069"/>
    </source>
</evidence>
<feature type="transmembrane region" description="Helical" evidence="8">
    <location>
        <begin position="29"/>
        <end position="52"/>
    </location>
</feature>
<dbReference type="GO" id="GO:0005315">
    <property type="term" value="F:phosphate transmembrane transporter activity"/>
    <property type="evidence" value="ECO:0007669"/>
    <property type="project" value="InterPro"/>
</dbReference>
<dbReference type="PROSITE" id="PS50928">
    <property type="entry name" value="ABC_TM1"/>
    <property type="match status" value="1"/>
</dbReference>
<evidence type="ECO:0000256" key="9">
    <source>
        <dbReference type="RuleBase" id="RU363054"/>
    </source>
</evidence>
<protein>
    <recommendedName>
        <fullName evidence="9">Phosphate transport system permease protein</fullName>
    </recommendedName>
</protein>
<name>A0A0D0HKK2_9BACL</name>
<evidence type="ECO:0000256" key="6">
    <source>
        <dbReference type="ARBA" id="ARBA00022989"/>
    </source>
</evidence>
<dbReference type="InterPro" id="IPR011864">
    <property type="entry name" value="Phosphate_PstC"/>
</dbReference>
<dbReference type="InterPro" id="IPR051124">
    <property type="entry name" value="Phosphate_Transport_Permease"/>
</dbReference>
<dbReference type="EMBL" id="JXTG01000011">
    <property type="protein sequence ID" value="KIP20739.1"/>
    <property type="molecule type" value="Genomic_DNA"/>
</dbReference>
<comment type="function">
    <text evidence="9">Part of the binding-protein-dependent transport system for phosphate; probably responsible for the translocation of the substrate across the membrane.</text>
</comment>
<dbReference type="SUPFAM" id="SSF161098">
    <property type="entry name" value="MetI-like"/>
    <property type="match status" value="1"/>
</dbReference>
<keyword evidence="4 9" id="KW-1003">Cell membrane</keyword>
<gene>
    <name evidence="10" type="ORF">JV16_02038</name>
</gene>
<dbReference type="InterPro" id="IPR035906">
    <property type="entry name" value="MetI-like_sf"/>
</dbReference>
<dbReference type="Gene3D" id="1.10.3720.10">
    <property type="entry name" value="MetI-like"/>
    <property type="match status" value="1"/>
</dbReference>
<evidence type="ECO:0000256" key="7">
    <source>
        <dbReference type="ARBA" id="ARBA00023136"/>
    </source>
</evidence>
<dbReference type="CDD" id="cd06261">
    <property type="entry name" value="TM_PBP2"/>
    <property type="match status" value="1"/>
</dbReference>
<proteinExistence type="inferred from homology"/>
<sequence length="306" mass="33934">MALPAEHVRIQHEQTKTKQWRTKYMKNNAFRYACLASALSLGVALFSIVIFISQTGFLVFKDVSWKEFFFSATWEPFEEKYGAAVFILGTLYLTFLTLIICTPIALAIAIFIAEIAPTWLKNIMRPMLDLLVGIPSIVYGFLGLTILIPFIRETTGTLVGDGFLAAALVLTMMVLPTVTRISDDAICAVPQHLREAGYALGSTKLQVITRIVLPAARPGILTAIILGMTRAIGETMAVVMVIGNTAQFGWDLLTPTSVLTSNIVMQITNVQFDSTWNYALYMMAFLLLFISLVLIIIIRQLRPKGE</sequence>
<accession>A0A7W0HIR4</accession>
<evidence type="ECO:0000256" key="3">
    <source>
        <dbReference type="ARBA" id="ARBA00022448"/>
    </source>
</evidence>
<dbReference type="Pfam" id="PF00528">
    <property type="entry name" value="BPD_transp_1"/>
    <property type="match status" value="1"/>
</dbReference>
<comment type="similarity">
    <text evidence="2 9">Belongs to the binding-protein-dependent transport system permease family. CysTW subfamily.</text>
</comment>
<dbReference type="PANTHER" id="PTHR30425:SF2">
    <property type="entry name" value="ABC TRANSPORTER PERMEASE PROTEIN YQGH-RELATED"/>
    <property type="match status" value="1"/>
</dbReference>
<keyword evidence="6 8" id="KW-1133">Transmembrane helix</keyword>
<evidence type="ECO:0000313" key="11">
    <source>
        <dbReference type="Proteomes" id="UP000032047"/>
    </source>
</evidence>
<evidence type="ECO:0000256" key="5">
    <source>
        <dbReference type="ARBA" id="ARBA00022692"/>
    </source>
</evidence>
<dbReference type="AlphaFoldDB" id="A0A0D0HKK2"/>
<evidence type="ECO:0000313" key="10">
    <source>
        <dbReference type="EMBL" id="KIP20739.1"/>
    </source>
</evidence>
<dbReference type="GO" id="GO:0006817">
    <property type="term" value="P:phosphate ion transport"/>
    <property type="evidence" value="ECO:0007669"/>
    <property type="project" value="UniProtKB-KW"/>
</dbReference>
<dbReference type="InterPro" id="IPR000515">
    <property type="entry name" value="MetI-like"/>
</dbReference>
<feature type="transmembrane region" description="Helical" evidence="8">
    <location>
        <begin position="157"/>
        <end position="175"/>
    </location>
</feature>
<dbReference type="Proteomes" id="UP000032047">
    <property type="component" value="Unassembled WGS sequence"/>
</dbReference>
<feature type="transmembrane region" description="Helical" evidence="8">
    <location>
        <begin position="128"/>
        <end position="151"/>
    </location>
</feature>
<comment type="subcellular location">
    <subcellularLocation>
        <location evidence="1 8">Cell membrane</location>
        <topology evidence="1 8">Multi-pass membrane protein</topology>
    </subcellularLocation>
</comment>
<keyword evidence="3 8" id="KW-0813">Transport</keyword>